<comment type="caution">
    <text evidence="1">The sequence shown here is derived from an EMBL/GenBank/DDBJ whole genome shotgun (WGS) entry which is preliminary data.</text>
</comment>
<organism evidence="1 2">
    <name type="scientific">Anaerococcus tetradius</name>
    <dbReference type="NCBI Taxonomy" id="33036"/>
    <lineage>
        <taxon>Bacteria</taxon>
        <taxon>Bacillati</taxon>
        <taxon>Bacillota</taxon>
        <taxon>Tissierellia</taxon>
        <taxon>Tissierellales</taxon>
        <taxon>Peptoniphilaceae</taxon>
        <taxon>Anaerococcus</taxon>
    </lineage>
</organism>
<dbReference type="EMBL" id="LRPM01000033">
    <property type="protein sequence ID" value="KWZ78094.1"/>
    <property type="molecule type" value="Genomic_DNA"/>
</dbReference>
<accession>A0A133KF76</accession>
<dbReference type="STRING" id="33036.HMPREF3200_00892"/>
<protein>
    <submittedName>
        <fullName evidence="1">Uncharacterized protein</fullName>
    </submittedName>
</protein>
<sequence>MIIFFSLLFFKIVYIEKYKSIIFKNKNYFYKAKSFKPVFLTPLYCKNPL</sequence>
<keyword evidence="2" id="KW-1185">Reference proteome</keyword>
<gene>
    <name evidence="1" type="ORF">HMPREF3200_00892</name>
</gene>
<dbReference type="AlphaFoldDB" id="A0A133KF76"/>
<evidence type="ECO:0000313" key="1">
    <source>
        <dbReference type="EMBL" id="KWZ78094.1"/>
    </source>
</evidence>
<proteinExistence type="predicted"/>
<dbReference type="PATRIC" id="fig|33036.3.peg.885"/>
<dbReference type="Proteomes" id="UP000070383">
    <property type="component" value="Unassembled WGS sequence"/>
</dbReference>
<name>A0A133KF76_9FIRM</name>
<reference evidence="2" key="1">
    <citation type="submission" date="2016-01" db="EMBL/GenBank/DDBJ databases">
        <authorList>
            <person name="Mitreva M."/>
            <person name="Pepin K.H."/>
            <person name="Mihindukulasuriya K.A."/>
            <person name="Fulton R."/>
            <person name="Fronick C."/>
            <person name="O'Laughlin M."/>
            <person name="Miner T."/>
            <person name="Herter B."/>
            <person name="Rosa B.A."/>
            <person name="Cordes M."/>
            <person name="Tomlinson C."/>
            <person name="Wollam A."/>
            <person name="Palsikar V.B."/>
            <person name="Mardis E.R."/>
            <person name="Wilson R.K."/>
        </authorList>
    </citation>
    <scope>NUCLEOTIDE SEQUENCE [LARGE SCALE GENOMIC DNA]</scope>
    <source>
        <strain evidence="2">MJR8151</strain>
    </source>
</reference>
<evidence type="ECO:0000313" key="2">
    <source>
        <dbReference type="Proteomes" id="UP000070383"/>
    </source>
</evidence>